<proteinExistence type="predicted"/>
<feature type="transmembrane region" description="Helical" evidence="1">
    <location>
        <begin position="15"/>
        <end position="34"/>
    </location>
</feature>
<gene>
    <name evidence="2" type="ORF">NOR51B_2560</name>
</gene>
<dbReference type="AlphaFoldDB" id="B8KQY2"/>
<evidence type="ECO:0000313" key="2">
    <source>
        <dbReference type="EMBL" id="EED36608.1"/>
    </source>
</evidence>
<dbReference type="STRING" id="565045.NOR51B_2560"/>
<keyword evidence="1" id="KW-0472">Membrane</keyword>
<reference evidence="3" key="1">
    <citation type="journal article" date="2013" name="BMC Microbiol.">
        <title>Taxonomy and evolution of bacteriochlorophyll a-containing members of the OM60/NOR5 clade of marine gammaproteobacteria: description of Luminiphilus syltensis gen. nov., sp. nov., reclassification of Haliea rubra as Pseudohaliea rubra gen. nov., comb. nov., and emendation of Chromatocurvus halotolerans.</title>
        <authorList>
            <person name="Spring S."/>
            <person name="Riedel T."/>
            <person name="Sproer C."/>
            <person name="Yan S."/>
            <person name="Harder J."/>
            <person name="Fuchs B.M."/>
        </authorList>
    </citation>
    <scope>NUCLEOTIDE SEQUENCE [LARGE SCALE GENOMIC DNA]</scope>
    <source>
        <strain evidence="3">NOR51-B</strain>
    </source>
</reference>
<sequence length="38" mass="3991">MYMSNSNMEDGQADAIAAVAVVLVVVVSATFWLMGMPA</sequence>
<accession>B8KQY2</accession>
<organism evidence="2 3">
    <name type="scientific">Luminiphilus syltensis NOR5-1B</name>
    <dbReference type="NCBI Taxonomy" id="565045"/>
    <lineage>
        <taxon>Bacteria</taxon>
        <taxon>Pseudomonadati</taxon>
        <taxon>Pseudomonadota</taxon>
        <taxon>Gammaproteobacteria</taxon>
        <taxon>Cellvibrionales</taxon>
        <taxon>Halieaceae</taxon>
        <taxon>Luminiphilus</taxon>
    </lineage>
</organism>
<dbReference type="HOGENOM" id="CLU_214955_1_0_6"/>
<dbReference type="Proteomes" id="UP000004699">
    <property type="component" value="Unassembled WGS sequence"/>
</dbReference>
<keyword evidence="1" id="KW-0812">Transmembrane</keyword>
<keyword evidence="3" id="KW-1185">Reference proteome</keyword>
<name>B8KQY2_9GAMM</name>
<protein>
    <submittedName>
        <fullName evidence="2">Uncharacterized protein</fullName>
    </submittedName>
</protein>
<keyword evidence="1" id="KW-1133">Transmembrane helix</keyword>
<evidence type="ECO:0000313" key="3">
    <source>
        <dbReference type="Proteomes" id="UP000004699"/>
    </source>
</evidence>
<dbReference type="EMBL" id="DS999411">
    <property type="protein sequence ID" value="EED36608.1"/>
    <property type="molecule type" value="Genomic_DNA"/>
</dbReference>
<evidence type="ECO:0000256" key="1">
    <source>
        <dbReference type="SAM" id="Phobius"/>
    </source>
</evidence>